<organism evidence="2 3">
    <name type="scientific">Hymenobacter jeongseonensis</name>
    <dbReference type="NCBI Taxonomy" id="2791027"/>
    <lineage>
        <taxon>Bacteria</taxon>
        <taxon>Pseudomonadati</taxon>
        <taxon>Bacteroidota</taxon>
        <taxon>Cytophagia</taxon>
        <taxon>Cytophagales</taxon>
        <taxon>Hymenobacteraceae</taxon>
        <taxon>Hymenobacter</taxon>
    </lineage>
</organism>
<dbReference type="InterPro" id="IPR049100">
    <property type="entry name" value="TAGT"/>
</dbReference>
<dbReference type="EMBL" id="JADQDQ010000013">
    <property type="protein sequence ID" value="MBF9239464.1"/>
    <property type="molecule type" value="Genomic_DNA"/>
</dbReference>
<protein>
    <recommendedName>
        <fullName evidence="1">TET-Associated Glycosyltransferase domain-containing protein</fullName>
    </recommendedName>
</protein>
<gene>
    <name evidence="2" type="ORF">I2I05_18875</name>
</gene>
<accession>A0ABS0IN62</accession>
<name>A0ABS0IN62_9BACT</name>
<evidence type="ECO:0000259" key="1">
    <source>
        <dbReference type="Pfam" id="PF20691"/>
    </source>
</evidence>
<proteinExistence type="predicted"/>
<keyword evidence="3" id="KW-1185">Reference proteome</keyword>
<sequence>MEVKVVIPSHKRAGRILTLGVVPGAIICIPESQAAEYRAAHPDAELVTHPDSVVGLARKRNWMYQHFGDMLQLDDDITDFRRMYLPAGEKVSVAPDRVMAIIQETAYAAKQAGAYLWGFTSNPNPTMYKTLAPIALTGYVTGCATGLLAGSKLWYNSDIICNEDYWISCLNAYHHRLIWKDTRFTFIQKDTFVGQGGLAEFRNLDAERLDFELLRRCFGDVIQEKRDGKLAKRKHQFQKTMKLPF</sequence>
<feature type="domain" description="TET-Associated Glycosyltransferase" evidence="1">
    <location>
        <begin position="4"/>
        <end position="197"/>
    </location>
</feature>
<comment type="caution">
    <text evidence="2">The sequence shown here is derived from an EMBL/GenBank/DDBJ whole genome shotgun (WGS) entry which is preliminary data.</text>
</comment>
<reference evidence="2 3" key="1">
    <citation type="submission" date="2020-11" db="EMBL/GenBank/DDBJ databases">
        <authorList>
            <person name="Kim M.K."/>
        </authorList>
    </citation>
    <scope>NUCLEOTIDE SEQUENCE [LARGE SCALE GENOMIC DNA]</scope>
    <source>
        <strain evidence="2 3">BT683</strain>
    </source>
</reference>
<dbReference type="RefSeq" id="WP_196283816.1">
    <property type="nucleotide sequence ID" value="NZ_JADQDQ010000013.1"/>
</dbReference>
<dbReference type="Pfam" id="PF20691">
    <property type="entry name" value="TAGT"/>
    <property type="match status" value="1"/>
</dbReference>
<evidence type="ECO:0000313" key="3">
    <source>
        <dbReference type="Proteomes" id="UP000597617"/>
    </source>
</evidence>
<dbReference type="Proteomes" id="UP000597617">
    <property type="component" value="Unassembled WGS sequence"/>
</dbReference>
<evidence type="ECO:0000313" key="2">
    <source>
        <dbReference type="EMBL" id="MBF9239464.1"/>
    </source>
</evidence>